<evidence type="ECO:0000313" key="4">
    <source>
        <dbReference type="Proteomes" id="UP000766486"/>
    </source>
</evidence>
<organism evidence="3 4">
    <name type="scientific">Bionectria ochroleuca</name>
    <name type="common">Gliocladium roseum</name>
    <dbReference type="NCBI Taxonomy" id="29856"/>
    <lineage>
        <taxon>Eukaryota</taxon>
        <taxon>Fungi</taxon>
        <taxon>Dikarya</taxon>
        <taxon>Ascomycota</taxon>
        <taxon>Pezizomycotina</taxon>
        <taxon>Sordariomycetes</taxon>
        <taxon>Hypocreomycetidae</taxon>
        <taxon>Hypocreales</taxon>
        <taxon>Bionectriaceae</taxon>
        <taxon>Clonostachys</taxon>
    </lineage>
</organism>
<sequence length="527" mass="61433">MSPSHVSTPSLAEFPVEILTNICQRLDPVGLVSLSQSSMMFRNLTNIQKRHLVERLLALELTPEYGGGAPTLRVRDQILTPPFSEEAWANSRWTCSGCLRLLPHIHFDNHSILRLRNRKPVPGSPAAQPVTSWEPSPRGKTCHTGRKPTPDEERRNRLRYRLAIHPYEINEPPYIHRWTVQELRDVGMQGFDNIDDDEYRQMGYRRKRAIFDRNLEEMELVLAGTNRHNRKCNECRYKSGQLRVQLGHKHGTSAAPVMNSRQLHFASTHDRFFPGLPEHMGMPEPSLHLPIGEICRINDVFVMDPVAVYSRAYTMYMVRCPCCESWQEVRAFRLGGYEHWWNPRCDAAMWDNDEVTIQDAEIICNHCFARKYGKLALGEQLADFVGWIVNDNARRYLEAQLCWGWFALGQVVTRLPKEYRRQVRLILRNVAGLKMRTWEGVDFSHIDIATLRLRHGEFVNVCKKGLAIANNEAVRFLFTSFWFHTWLYAYDKLEEEWLWMDAYARELREKPETLAEWALSRNPACLN</sequence>
<comment type="caution">
    <text evidence="3">The sequence shown here is derived from an EMBL/GenBank/DDBJ whole genome shotgun (WGS) entry which is preliminary data.</text>
</comment>
<evidence type="ECO:0000313" key="3">
    <source>
        <dbReference type="EMBL" id="VUC31862.1"/>
    </source>
</evidence>
<dbReference type="PROSITE" id="PS50181">
    <property type="entry name" value="FBOX"/>
    <property type="match status" value="1"/>
</dbReference>
<dbReference type="SUPFAM" id="SSF81383">
    <property type="entry name" value="F-box domain"/>
    <property type="match status" value="1"/>
</dbReference>
<dbReference type="EMBL" id="CABFNS010000837">
    <property type="protein sequence ID" value="VUC31862.1"/>
    <property type="molecule type" value="Genomic_DNA"/>
</dbReference>
<dbReference type="Proteomes" id="UP000766486">
    <property type="component" value="Unassembled WGS sequence"/>
</dbReference>
<dbReference type="InterPro" id="IPR036047">
    <property type="entry name" value="F-box-like_dom_sf"/>
</dbReference>
<keyword evidence="4" id="KW-1185">Reference proteome</keyword>
<feature type="region of interest" description="Disordered" evidence="1">
    <location>
        <begin position="118"/>
        <end position="155"/>
    </location>
</feature>
<accession>A0ABY6UNQ8</accession>
<gene>
    <name evidence="3" type="ORF">CLO192961_LOCUS315716</name>
</gene>
<feature type="domain" description="F-box" evidence="2">
    <location>
        <begin position="8"/>
        <end position="56"/>
    </location>
</feature>
<evidence type="ECO:0000256" key="1">
    <source>
        <dbReference type="SAM" id="MobiDB-lite"/>
    </source>
</evidence>
<dbReference type="InterPro" id="IPR001810">
    <property type="entry name" value="F-box_dom"/>
</dbReference>
<protein>
    <recommendedName>
        <fullName evidence="2">F-box domain-containing protein</fullName>
    </recommendedName>
</protein>
<name>A0ABY6UNQ8_BIOOC</name>
<reference evidence="3 4" key="1">
    <citation type="submission" date="2019-06" db="EMBL/GenBank/DDBJ databases">
        <authorList>
            <person name="Broberg M."/>
        </authorList>
    </citation>
    <scope>NUCLEOTIDE SEQUENCE [LARGE SCALE GENOMIC DNA]</scope>
</reference>
<proteinExistence type="predicted"/>
<evidence type="ECO:0000259" key="2">
    <source>
        <dbReference type="PROSITE" id="PS50181"/>
    </source>
</evidence>